<dbReference type="RefSeq" id="WP_193799587.1">
    <property type="nucleotide sequence ID" value="NZ_JADEWC010000002.1"/>
</dbReference>
<dbReference type="Gene3D" id="1.25.40.10">
    <property type="entry name" value="Tetratricopeptide repeat domain"/>
    <property type="match status" value="1"/>
</dbReference>
<evidence type="ECO:0000256" key="7">
    <source>
        <dbReference type="ARBA" id="ARBA00023180"/>
    </source>
</evidence>
<comment type="caution">
    <text evidence="10">The sequence shown here is derived from an EMBL/GenBank/DDBJ whole genome shotgun (WGS) entry which is preliminary data.</text>
</comment>
<feature type="repeat" description="TPR" evidence="8">
    <location>
        <begin position="179"/>
        <end position="212"/>
    </location>
</feature>
<keyword evidence="4" id="KW-0812">Transmembrane</keyword>
<keyword evidence="3" id="KW-0808">Transferase</keyword>
<keyword evidence="6" id="KW-0472">Membrane</keyword>
<evidence type="ECO:0000256" key="8">
    <source>
        <dbReference type="PROSITE-ProRule" id="PRU00339"/>
    </source>
</evidence>
<feature type="domain" description="Glycosyltransferase 61 catalytic" evidence="9">
    <location>
        <begin position="520"/>
        <end position="693"/>
    </location>
</feature>
<keyword evidence="2" id="KW-0328">Glycosyltransferase</keyword>
<keyword evidence="5" id="KW-1133">Transmembrane helix</keyword>
<comment type="subcellular location">
    <subcellularLocation>
        <location evidence="1">Membrane</location>
        <topology evidence="1">Single-pass membrane protein</topology>
    </subcellularLocation>
</comment>
<dbReference type="Pfam" id="PF04577">
    <property type="entry name" value="Glyco_transf_61"/>
    <property type="match status" value="1"/>
</dbReference>
<evidence type="ECO:0000256" key="5">
    <source>
        <dbReference type="ARBA" id="ARBA00022989"/>
    </source>
</evidence>
<dbReference type="InterPro" id="IPR011990">
    <property type="entry name" value="TPR-like_helical_dom_sf"/>
</dbReference>
<name>A0ABR9V0I2_9CHRO</name>
<dbReference type="PANTHER" id="PTHR20961:SF38">
    <property type="entry name" value="PROTEIN O-LINKED-MANNOSE BETA-1,4-N-ACETYLGLUCOSAMINYLTRANSFERASE 2"/>
    <property type="match status" value="1"/>
</dbReference>
<reference evidence="10 11" key="1">
    <citation type="submission" date="2020-10" db="EMBL/GenBank/DDBJ databases">
        <authorList>
            <person name="Castelo-Branco R."/>
            <person name="Eusebio N."/>
            <person name="Adriana R."/>
            <person name="Vieira A."/>
            <person name="Brugerolle De Fraissinette N."/>
            <person name="Rezende De Castro R."/>
            <person name="Schneider M.P."/>
            <person name="Vasconcelos V."/>
            <person name="Leao P.N."/>
        </authorList>
    </citation>
    <scope>NUCLEOTIDE SEQUENCE [LARGE SCALE GENOMIC DNA]</scope>
    <source>
        <strain evidence="10 11">LEGE 03274</strain>
    </source>
</reference>
<evidence type="ECO:0000313" key="11">
    <source>
        <dbReference type="Proteomes" id="UP000654604"/>
    </source>
</evidence>
<dbReference type="Pfam" id="PF13424">
    <property type="entry name" value="TPR_12"/>
    <property type="match status" value="1"/>
</dbReference>
<feature type="repeat" description="TPR" evidence="8">
    <location>
        <begin position="77"/>
        <end position="110"/>
    </location>
</feature>
<dbReference type="InterPro" id="IPR019734">
    <property type="entry name" value="TPR_rpt"/>
</dbReference>
<dbReference type="SMART" id="SM00028">
    <property type="entry name" value="TPR"/>
    <property type="match status" value="6"/>
</dbReference>
<organism evidence="10 11">
    <name type="scientific">Cyanobacterium stanieri LEGE 03274</name>
    <dbReference type="NCBI Taxonomy" id="1828756"/>
    <lineage>
        <taxon>Bacteria</taxon>
        <taxon>Bacillati</taxon>
        <taxon>Cyanobacteriota</taxon>
        <taxon>Cyanophyceae</taxon>
        <taxon>Oscillatoriophycideae</taxon>
        <taxon>Chroococcales</taxon>
        <taxon>Geminocystaceae</taxon>
        <taxon>Cyanobacterium</taxon>
    </lineage>
</organism>
<evidence type="ECO:0000256" key="6">
    <source>
        <dbReference type="ARBA" id="ARBA00023136"/>
    </source>
</evidence>
<evidence type="ECO:0000313" key="10">
    <source>
        <dbReference type="EMBL" id="MBE9221396.1"/>
    </source>
</evidence>
<evidence type="ECO:0000256" key="1">
    <source>
        <dbReference type="ARBA" id="ARBA00004167"/>
    </source>
</evidence>
<evidence type="ECO:0000259" key="9">
    <source>
        <dbReference type="Pfam" id="PF04577"/>
    </source>
</evidence>
<keyword evidence="7" id="KW-0325">Glycoprotein</keyword>
<dbReference type="EMBL" id="JADEWC010000002">
    <property type="protein sequence ID" value="MBE9221396.1"/>
    <property type="molecule type" value="Genomic_DNA"/>
</dbReference>
<evidence type="ECO:0000256" key="2">
    <source>
        <dbReference type="ARBA" id="ARBA00022676"/>
    </source>
</evidence>
<keyword evidence="8" id="KW-0802">TPR repeat</keyword>
<dbReference type="InterPro" id="IPR049625">
    <property type="entry name" value="Glyco_transf_61_cat"/>
</dbReference>
<dbReference type="Proteomes" id="UP000654604">
    <property type="component" value="Unassembled WGS sequence"/>
</dbReference>
<dbReference type="PANTHER" id="PTHR20961">
    <property type="entry name" value="GLYCOSYLTRANSFERASE"/>
    <property type="match status" value="1"/>
</dbReference>
<dbReference type="InterPro" id="IPR007657">
    <property type="entry name" value="Glycosyltransferase_61"/>
</dbReference>
<gene>
    <name evidence="10" type="ORF">IQ215_01680</name>
</gene>
<evidence type="ECO:0000256" key="4">
    <source>
        <dbReference type="ARBA" id="ARBA00022692"/>
    </source>
</evidence>
<accession>A0ABR9V0I2</accession>
<dbReference type="PROSITE" id="PS50005">
    <property type="entry name" value="TPR"/>
    <property type="match status" value="3"/>
</dbReference>
<proteinExistence type="predicted"/>
<feature type="repeat" description="TPR" evidence="8">
    <location>
        <begin position="145"/>
        <end position="178"/>
    </location>
</feature>
<dbReference type="SUPFAM" id="SSF48452">
    <property type="entry name" value="TPR-like"/>
    <property type="match status" value="1"/>
</dbReference>
<protein>
    <submittedName>
        <fullName evidence="10">DUF563 domain-containing protein</fullName>
    </submittedName>
</protein>
<keyword evidence="11" id="KW-1185">Reference proteome</keyword>
<evidence type="ECO:0000256" key="3">
    <source>
        <dbReference type="ARBA" id="ARBA00022679"/>
    </source>
</evidence>
<sequence>MDNWLEVKAQVKSYCYQNNYEQLKAYIESLLTVNDSNPLFLAYAGVSYMLADDEERAIALWLDCFLCADEEELVIVAHNLQELGDLYFKNNQFNTASLIYQQVLEFNAEYFQGYLKLGYCFLYSGNFDDAMEVWKNGLSINAQWKELYLNIAEQYQYVKEYNQAISYYLKALDFYSNDNKILYNLGFCYTATHQLDLAIDYYQQCLNIDPYSDRIYGELGYIYLLQGNVKKAKESWQILVNNFDIFTNLLNWSKESNDQSIILNYRLIDNLFFNKSLAEFTVIIAHLLFAQKKYSLASIYYQIALDDLVLKQNNLSNQNLLTTNEIKNILDNLFFILHQQNNQDKVKEYLNQLSNTDNEYIKNVIKNLINGSTKKVNHPENLIINEAKKYYETSQQWAKKKGNYQLIYGDNQLSLKPPHSFDNNIHPSFYFPHKFPLPSSFVTILDNGRFWLREDEGSSAIISDDNYMIGDISPESPALSPNHPDKHPRYHSLLTTSLLSPVTRLKGKVVVLGGLLNNIYFHWLFDILPRIHLLEKASISWDEVDYVVVDNRCQFQRETLEMFGIPSSKIFPLSFPTHIKADKLIVPSFPSAIAWMPPWSCQYLRTKILGDNLDKKTPDKKIYISREKSSNRRLINEQEIINILKQYNFEIFNLELLSVKQQAELLNQAEIVISPHGSGLSNLVFCQSKTTVIEIFSPNYVYPCYWLVSNIIDLEYHYILGEIMGSKSFNNFLYPDSRFEDIYINPHNLTINLERILSS</sequence>